<evidence type="ECO:0000256" key="1">
    <source>
        <dbReference type="SAM" id="Phobius"/>
    </source>
</evidence>
<reference evidence="2" key="1">
    <citation type="journal article" date="2014" name="Int. J. Syst. Evol. Microbiol.">
        <title>Complete genome sequence of Corynebacterium casei LMG S-19264T (=DSM 44701T), isolated from a smear-ripened cheese.</title>
        <authorList>
            <consortium name="US DOE Joint Genome Institute (JGI-PGF)"/>
            <person name="Walter F."/>
            <person name="Albersmeier A."/>
            <person name="Kalinowski J."/>
            <person name="Ruckert C."/>
        </authorList>
    </citation>
    <scope>NUCLEOTIDE SEQUENCE</scope>
    <source>
        <strain evidence="2">NBRC 112290</strain>
    </source>
</reference>
<dbReference type="EMBL" id="BSUM01000001">
    <property type="protein sequence ID" value="GMA30438.1"/>
    <property type="molecule type" value="Genomic_DNA"/>
</dbReference>
<dbReference type="AlphaFoldDB" id="A0AA37UGV7"/>
<dbReference type="Proteomes" id="UP001157161">
    <property type="component" value="Unassembled WGS sequence"/>
</dbReference>
<keyword evidence="1" id="KW-0472">Membrane</keyword>
<feature type="transmembrane region" description="Helical" evidence="1">
    <location>
        <begin position="62"/>
        <end position="83"/>
    </location>
</feature>
<protein>
    <submittedName>
        <fullName evidence="2">Uncharacterized protein</fullName>
    </submittedName>
</protein>
<keyword evidence="1" id="KW-1133">Transmembrane helix</keyword>
<feature type="transmembrane region" description="Helical" evidence="1">
    <location>
        <begin position="38"/>
        <end position="56"/>
    </location>
</feature>
<reference evidence="2" key="2">
    <citation type="submission" date="2023-02" db="EMBL/GenBank/DDBJ databases">
        <authorList>
            <person name="Sun Q."/>
            <person name="Mori K."/>
        </authorList>
    </citation>
    <scope>NUCLEOTIDE SEQUENCE</scope>
    <source>
        <strain evidence="2">NBRC 112290</strain>
    </source>
</reference>
<evidence type="ECO:0000313" key="2">
    <source>
        <dbReference type="EMBL" id="GMA30438.1"/>
    </source>
</evidence>
<feature type="transmembrane region" description="Helical" evidence="1">
    <location>
        <begin position="6"/>
        <end position="26"/>
    </location>
</feature>
<keyword evidence="1" id="KW-0812">Transmembrane</keyword>
<feature type="transmembrane region" description="Helical" evidence="1">
    <location>
        <begin position="95"/>
        <end position="115"/>
    </location>
</feature>
<evidence type="ECO:0000313" key="3">
    <source>
        <dbReference type="Proteomes" id="UP001157161"/>
    </source>
</evidence>
<gene>
    <name evidence="2" type="ORF">GCM10025875_04300</name>
</gene>
<sequence>MNLDLNTLLIVCTLVVVTSCVLYLTSSSRRRGMDAVDRSWTITFLALLMATLAYLLSGLREVAILTVAIGDGFFVLAIGALWAGARAFAGHRPRLCLAIGTAVAVAVAAAIFGASGEWAGSYAYLVGIGGGRSPPP</sequence>
<accession>A0AA37UGV7</accession>
<keyword evidence="3" id="KW-1185">Reference proteome</keyword>
<proteinExistence type="predicted"/>
<comment type="caution">
    <text evidence="2">The sequence shown here is derived from an EMBL/GenBank/DDBJ whole genome shotgun (WGS) entry which is preliminary data.</text>
</comment>
<dbReference type="RefSeq" id="WP_284249069.1">
    <property type="nucleotide sequence ID" value="NZ_BSUM01000001.1"/>
</dbReference>
<name>A0AA37UGV7_9MICO</name>
<organism evidence="2 3">
    <name type="scientific">Litorihabitans aurantiacus</name>
    <dbReference type="NCBI Taxonomy" id="1930061"/>
    <lineage>
        <taxon>Bacteria</taxon>
        <taxon>Bacillati</taxon>
        <taxon>Actinomycetota</taxon>
        <taxon>Actinomycetes</taxon>
        <taxon>Micrococcales</taxon>
        <taxon>Beutenbergiaceae</taxon>
        <taxon>Litorihabitans</taxon>
    </lineage>
</organism>